<dbReference type="Pfam" id="PF00571">
    <property type="entry name" value="CBS"/>
    <property type="match status" value="2"/>
</dbReference>
<feature type="domain" description="CBS" evidence="4">
    <location>
        <begin position="154"/>
        <end position="210"/>
    </location>
</feature>
<dbReference type="Gene3D" id="2.60.120.10">
    <property type="entry name" value="Jelly Rolls"/>
    <property type="match status" value="1"/>
</dbReference>
<keyword evidence="1 2" id="KW-0129">CBS domain</keyword>
<feature type="domain" description="CBS" evidence="4">
    <location>
        <begin position="218"/>
        <end position="273"/>
    </location>
</feature>
<evidence type="ECO:0000313" key="5">
    <source>
        <dbReference type="EMBL" id="EWS80480.1"/>
    </source>
</evidence>
<dbReference type="InterPro" id="IPR046342">
    <property type="entry name" value="CBS_dom_sf"/>
</dbReference>
<dbReference type="SMART" id="SM00116">
    <property type="entry name" value="CBS"/>
    <property type="match status" value="2"/>
</dbReference>
<protein>
    <recommendedName>
        <fullName evidence="7">Histidine kinase</fullName>
    </recommendedName>
</protein>
<dbReference type="InterPro" id="IPR000644">
    <property type="entry name" value="CBS_dom"/>
</dbReference>
<dbReference type="eggNOG" id="COG2905">
    <property type="taxonomic scope" value="Bacteria"/>
</dbReference>
<dbReference type="PANTHER" id="PTHR43080">
    <property type="entry name" value="CBS DOMAIN-CONTAINING PROTEIN CBSX3, MITOCHONDRIAL"/>
    <property type="match status" value="1"/>
</dbReference>
<name>Z9JQ11_9MICO</name>
<dbReference type="CDD" id="cd05401">
    <property type="entry name" value="NT_GlnE_GlnD_like"/>
    <property type="match status" value="1"/>
</dbReference>
<dbReference type="Pfam" id="PF03445">
    <property type="entry name" value="DUF294"/>
    <property type="match status" value="1"/>
</dbReference>
<dbReference type="SMART" id="SM00100">
    <property type="entry name" value="cNMP"/>
    <property type="match status" value="1"/>
</dbReference>
<dbReference type="OrthoDB" id="9789996at2"/>
<feature type="domain" description="Cyclic nucleotide-binding" evidence="3">
    <location>
        <begin position="13"/>
        <end position="119"/>
    </location>
</feature>
<dbReference type="PANTHER" id="PTHR43080:SF2">
    <property type="entry name" value="CBS DOMAIN-CONTAINING PROTEIN"/>
    <property type="match status" value="1"/>
</dbReference>
<dbReference type="CDD" id="cd00038">
    <property type="entry name" value="CAP_ED"/>
    <property type="match status" value="1"/>
</dbReference>
<dbReference type="SUPFAM" id="SSF54631">
    <property type="entry name" value="CBS-domain pair"/>
    <property type="match status" value="1"/>
</dbReference>
<dbReference type="InterPro" id="IPR014710">
    <property type="entry name" value="RmlC-like_jellyroll"/>
</dbReference>
<dbReference type="Pfam" id="PF00027">
    <property type="entry name" value="cNMP_binding"/>
    <property type="match status" value="1"/>
</dbReference>
<reference evidence="5 6" key="1">
    <citation type="submission" date="2014-02" db="EMBL/GenBank/DDBJ databases">
        <title>Genome sequence of Brachybacterium phenoliresistens strain W13A50.</title>
        <authorList>
            <person name="Wang X."/>
        </authorList>
    </citation>
    <scope>NUCLEOTIDE SEQUENCE [LARGE SCALE GENOMIC DNA]</scope>
    <source>
        <strain evidence="5 6">W13A50</strain>
    </source>
</reference>
<dbReference type="InterPro" id="IPR018490">
    <property type="entry name" value="cNMP-bd_dom_sf"/>
</dbReference>
<dbReference type="STRING" id="396014.BF93_03325"/>
<dbReference type="InterPro" id="IPR051257">
    <property type="entry name" value="Diverse_CBS-Domain"/>
</dbReference>
<dbReference type="PROSITE" id="PS51371">
    <property type="entry name" value="CBS"/>
    <property type="match status" value="2"/>
</dbReference>
<dbReference type="Gene3D" id="3.10.580.10">
    <property type="entry name" value="CBS-domain"/>
    <property type="match status" value="1"/>
</dbReference>
<dbReference type="RefSeq" id="WP_038373360.1">
    <property type="nucleotide sequence ID" value="NZ_KK069999.1"/>
</dbReference>
<dbReference type="Pfam" id="PF10335">
    <property type="entry name" value="DUF294_C"/>
    <property type="match status" value="1"/>
</dbReference>
<sequence>MSVSQDFLAQCPPLDRMPPEVSAAIAAAGEVRRVRRGEEIFAAGARNTDVHLVRHGAVELRESDGALRSRLGEGEFFGRRSATAHEPTAYRATALEDTVLYRFPAAILAQLAADVPEVRAAFAGSAQRLEHAMTRTGVVDAVGVPTAARTRDLVTRAVVHVEPGATVREAATAMNAHDTSLACVSAGGELLGVVTDHDLRTRVVAAGRDLRTPVSQVMTPQPCTIAADRSGYEAMVVMLENDIRHLPVTDGGRVIGIVSAADLFRDHHSMAAISLAGRVAQAESIIELSTMMSGLPELQGALLRAELPPLQVTHVLTSIVDACTRRLLALAERRLGTPPCGYVWLAVGAQARGEWSLGSGQASALVLEDLDPGDEFALADAEQYFSELARRVTSGLEVCGIEQREGPLAVNPRWRQPIGPWREYLQRWIEEADREELREVSALLDLRALHGDEDLAEELLAQLRSRLRRPGTLVRALAANAVQVAPPLGFFRTFVLSRDGEGQKVLDIARGGIDPVVDIARVYGLAAGSIDPASPRRLEAAQRAGLLPPATARDLDNALTLLCEIRLRHRQARRERGLILTDELTPEAMTAFDRGHLKEAFAVVRSAQTQMRHAAESGALG</sequence>
<dbReference type="InterPro" id="IPR018821">
    <property type="entry name" value="DUF294_put_nucleoTrafse_sb-bd"/>
</dbReference>
<comment type="caution">
    <text evidence="5">The sequence shown here is derived from an EMBL/GenBank/DDBJ whole genome shotgun (WGS) entry which is preliminary data.</text>
</comment>
<dbReference type="SUPFAM" id="SSF51206">
    <property type="entry name" value="cAMP-binding domain-like"/>
    <property type="match status" value="1"/>
</dbReference>
<evidence type="ECO:0000259" key="3">
    <source>
        <dbReference type="PROSITE" id="PS50042"/>
    </source>
</evidence>
<evidence type="ECO:0000259" key="4">
    <source>
        <dbReference type="PROSITE" id="PS51371"/>
    </source>
</evidence>
<proteinExistence type="predicted"/>
<dbReference type="InterPro" id="IPR005105">
    <property type="entry name" value="GlnD_Uridyltrans_N"/>
</dbReference>
<accession>Z9JQ11</accession>
<dbReference type="InterPro" id="IPR000595">
    <property type="entry name" value="cNMP-bd_dom"/>
</dbReference>
<evidence type="ECO:0008006" key="7">
    <source>
        <dbReference type="Google" id="ProtNLM"/>
    </source>
</evidence>
<dbReference type="AlphaFoldDB" id="Z9JQ11"/>
<dbReference type="EMBL" id="JDYK01000015">
    <property type="protein sequence ID" value="EWS80480.1"/>
    <property type="molecule type" value="Genomic_DNA"/>
</dbReference>
<evidence type="ECO:0000256" key="1">
    <source>
        <dbReference type="ARBA" id="ARBA00023122"/>
    </source>
</evidence>
<dbReference type="PATRIC" id="fig|396014.3.peg.2694"/>
<dbReference type="CDD" id="cd04587">
    <property type="entry name" value="CBS_pair_CAP-ED_NT_Pol-beta-like_DUF294_assoc"/>
    <property type="match status" value="1"/>
</dbReference>
<evidence type="ECO:0000313" key="6">
    <source>
        <dbReference type="Proteomes" id="UP000023067"/>
    </source>
</evidence>
<dbReference type="PROSITE" id="PS50042">
    <property type="entry name" value="CNMP_BINDING_3"/>
    <property type="match status" value="1"/>
</dbReference>
<organism evidence="5 6">
    <name type="scientific">Brachybacterium phenoliresistens</name>
    <dbReference type="NCBI Taxonomy" id="396014"/>
    <lineage>
        <taxon>Bacteria</taxon>
        <taxon>Bacillati</taxon>
        <taxon>Actinomycetota</taxon>
        <taxon>Actinomycetes</taxon>
        <taxon>Micrococcales</taxon>
        <taxon>Dermabacteraceae</taxon>
        <taxon>Brachybacterium</taxon>
    </lineage>
</organism>
<dbReference type="HOGENOM" id="CLU_027866_1_0_11"/>
<gene>
    <name evidence="5" type="ORF">BF93_03325</name>
</gene>
<keyword evidence="6" id="KW-1185">Reference proteome</keyword>
<evidence type="ECO:0000256" key="2">
    <source>
        <dbReference type="PROSITE-ProRule" id="PRU00703"/>
    </source>
</evidence>
<dbReference type="GO" id="GO:0008773">
    <property type="term" value="F:[protein-PII] uridylyltransferase activity"/>
    <property type="evidence" value="ECO:0007669"/>
    <property type="project" value="InterPro"/>
</dbReference>
<dbReference type="Proteomes" id="UP000023067">
    <property type="component" value="Unassembled WGS sequence"/>
</dbReference>